<name>A0A2B4S928_STYPI</name>
<reference evidence="3" key="1">
    <citation type="journal article" date="2017" name="bioRxiv">
        <title>Comparative analysis of the genomes of Stylophora pistillata and Acropora digitifera provides evidence for extensive differences between species of corals.</title>
        <authorList>
            <person name="Voolstra C.R."/>
            <person name="Li Y."/>
            <person name="Liew Y.J."/>
            <person name="Baumgarten S."/>
            <person name="Zoccola D."/>
            <person name="Flot J.-F."/>
            <person name="Tambutte S."/>
            <person name="Allemand D."/>
            <person name="Aranda M."/>
        </authorList>
    </citation>
    <scope>NUCLEOTIDE SEQUENCE [LARGE SCALE GENOMIC DNA]</scope>
</reference>
<comment type="caution">
    <text evidence="2">The sequence shown here is derived from an EMBL/GenBank/DDBJ whole genome shotgun (WGS) entry which is preliminary data.</text>
</comment>
<organism evidence="2 3">
    <name type="scientific">Stylophora pistillata</name>
    <name type="common">Smooth cauliflower coral</name>
    <dbReference type="NCBI Taxonomy" id="50429"/>
    <lineage>
        <taxon>Eukaryota</taxon>
        <taxon>Metazoa</taxon>
        <taxon>Cnidaria</taxon>
        <taxon>Anthozoa</taxon>
        <taxon>Hexacorallia</taxon>
        <taxon>Scleractinia</taxon>
        <taxon>Astrocoeniina</taxon>
        <taxon>Pocilloporidae</taxon>
        <taxon>Stylophora</taxon>
    </lineage>
</organism>
<evidence type="ECO:0000313" key="3">
    <source>
        <dbReference type="Proteomes" id="UP000225706"/>
    </source>
</evidence>
<dbReference type="AlphaFoldDB" id="A0A2B4S928"/>
<keyword evidence="3" id="KW-1185">Reference proteome</keyword>
<feature type="region of interest" description="Disordered" evidence="1">
    <location>
        <begin position="139"/>
        <end position="159"/>
    </location>
</feature>
<evidence type="ECO:0000313" key="2">
    <source>
        <dbReference type="EMBL" id="PFX25599.1"/>
    </source>
</evidence>
<gene>
    <name evidence="2" type="ORF">AWC38_SpisGene9768</name>
</gene>
<accession>A0A2B4S928</accession>
<evidence type="ECO:0000256" key="1">
    <source>
        <dbReference type="SAM" id="MobiDB-lite"/>
    </source>
</evidence>
<dbReference type="OrthoDB" id="5974323at2759"/>
<dbReference type="Proteomes" id="UP000225706">
    <property type="component" value="Unassembled WGS sequence"/>
</dbReference>
<protein>
    <submittedName>
        <fullName evidence="2">Uncharacterized protein</fullName>
    </submittedName>
</protein>
<proteinExistence type="predicted"/>
<sequence>MEFSLIAYTWVKWHKQEAQAQMQIINQPPPPAFQPGAELRPYPPQTHFQRGYVNEMGKNSPNLSGSRTLLNDDVLKQKPYPKDGSAPEFQSNDVVYNADSVKNPDALQAGDVVFHAKGPTAENKTADDDVEAGHVVFNTGDESLRARPRVSSHSKNTYL</sequence>
<dbReference type="EMBL" id="LSMT01000147">
    <property type="protein sequence ID" value="PFX25599.1"/>
    <property type="molecule type" value="Genomic_DNA"/>
</dbReference>